<dbReference type="InterPro" id="IPR029044">
    <property type="entry name" value="Nucleotide-diphossugar_trans"/>
</dbReference>
<evidence type="ECO:0000313" key="2">
    <source>
        <dbReference type="EMBL" id="WBB07113.1"/>
    </source>
</evidence>
<keyword evidence="3" id="KW-1185">Reference proteome</keyword>
<dbReference type="SUPFAM" id="SSF53448">
    <property type="entry name" value="Nucleotide-diphospho-sugar transferases"/>
    <property type="match status" value="1"/>
</dbReference>
<feature type="domain" description="Nucleotidyl transferase" evidence="1">
    <location>
        <begin position="47"/>
        <end position="185"/>
    </location>
</feature>
<reference evidence="2 3" key="1">
    <citation type="submission" date="2022-12" db="EMBL/GenBank/DDBJ databases">
        <title>Streptococcus alactolyticus LGM, complete genome.</title>
        <authorList>
            <person name="Liu Z."/>
            <person name="Mu C."/>
            <person name="Zhu W."/>
        </authorList>
    </citation>
    <scope>NUCLEOTIDE SEQUENCE [LARGE SCALE GENOMIC DNA]</scope>
    <source>
        <strain evidence="2 3">LGM</strain>
    </source>
</reference>
<dbReference type="InterPro" id="IPR005835">
    <property type="entry name" value="NTP_transferase_dom"/>
</dbReference>
<dbReference type="EMBL" id="CP114883">
    <property type="protein sequence ID" value="WBB07113.1"/>
    <property type="molecule type" value="Genomic_DNA"/>
</dbReference>
<organism evidence="2 3">
    <name type="scientific">Streptococcus alactolyticus</name>
    <dbReference type="NCBI Taxonomy" id="29389"/>
    <lineage>
        <taxon>Bacteria</taxon>
        <taxon>Bacillati</taxon>
        <taxon>Bacillota</taxon>
        <taxon>Bacilli</taxon>
        <taxon>Lactobacillales</taxon>
        <taxon>Streptococcaceae</taxon>
        <taxon>Streptococcus</taxon>
    </lineage>
</organism>
<protein>
    <submittedName>
        <fullName evidence="2">Sugar phosphate nucleotidyltransferase</fullName>
    </submittedName>
</protein>
<dbReference type="Gene3D" id="3.90.550.10">
    <property type="entry name" value="Spore Coat Polysaccharide Biosynthesis Protein SpsA, Chain A"/>
    <property type="match status" value="1"/>
</dbReference>
<dbReference type="Pfam" id="PF00483">
    <property type="entry name" value="NTP_transferase"/>
    <property type="match status" value="1"/>
</dbReference>
<evidence type="ECO:0000259" key="1">
    <source>
        <dbReference type="Pfam" id="PF00483"/>
    </source>
</evidence>
<dbReference type="Proteomes" id="UP001212085">
    <property type="component" value="Chromosome"/>
</dbReference>
<evidence type="ECO:0000313" key="3">
    <source>
        <dbReference type="Proteomes" id="UP001212085"/>
    </source>
</evidence>
<sequence length="322" mass="36671">MWEKGEIRREKSGVWEKRRTVMSRNRRKVEWPGMGREDMKEMDLTLLIMAAGIGSRFGGGIKQLEPVDARGHIIMDYSIYDAMEAGFNKVVFVIRKDLLADFDAVIGQRMKNKGIQIEYAFQEIDDVPEKYKEKTINRTKPWGTGQAILAARKAINSPFVVINADDYYGKEGFVKLAEYLKNGGDCCMAGFVLKNTLSDNGTVTRGICVEEDGWLKEVVETKGISKDAELDMESLVSMNMWGLRPEFMDLLEKGFVEFFENGGQGEFLIPTYIGELLEKKAIDVKVLKSNDTWYGMTYKEDGPAVRENIERLVKEGLYPEEF</sequence>
<name>A0ABY7LZV7_STRAY</name>
<accession>A0ABY7LZV7</accession>
<dbReference type="RefSeq" id="WP_240892660.1">
    <property type="nucleotide sequence ID" value="NZ_CP114883.1"/>
</dbReference>
<gene>
    <name evidence="2" type="ORF">O6R09_04120</name>
</gene>
<proteinExistence type="predicted"/>